<gene>
    <name evidence="5" type="ORF">BDD41_3804</name>
</gene>
<dbReference type="Proteomes" id="UP000256941">
    <property type="component" value="Unassembled WGS sequence"/>
</dbReference>
<dbReference type="GO" id="GO:0042597">
    <property type="term" value="C:periplasmic space"/>
    <property type="evidence" value="ECO:0007669"/>
    <property type="project" value="UniProtKB-SubCell"/>
</dbReference>
<feature type="chain" id="PRO_5017748314" evidence="4">
    <location>
        <begin position="20"/>
        <end position="336"/>
    </location>
</feature>
<proteinExistence type="predicted"/>
<evidence type="ECO:0000256" key="4">
    <source>
        <dbReference type="SAM" id="SignalP"/>
    </source>
</evidence>
<reference evidence="5 6" key="1">
    <citation type="submission" date="2018-08" db="EMBL/GenBank/DDBJ databases">
        <title>Genomic Encyclopedia of Archaeal and Bacterial Type Strains, Phase II (KMG-II): from individual species to whole genera.</title>
        <authorList>
            <person name="Goeker M."/>
        </authorList>
    </citation>
    <scope>NUCLEOTIDE SEQUENCE [LARGE SCALE GENOMIC DNA]</scope>
    <source>
        <strain evidence="5 6">DSM 17099</strain>
    </source>
</reference>
<dbReference type="NCBIfam" id="NF037995">
    <property type="entry name" value="TRAP_S1"/>
    <property type="match status" value="1"/>
</dbReference>
<keyword evidence="2 4" id="KW-0732">Signal</keyword>
<dbReference type="Pfam" id="PF03480">
    <property type="entry name" value="DctP"/>
    <property type="match status" value="1"/>
</dbReference>
<name>A0A3D9XI12_PARVE</name>
<evidence type="ECO:0000256" key="3">
    <source>
        <dbReference type="ARBA" id="ARBA00022764"/>
    </source>
</evidence>
<protein>
    <submittedName>
        <fullName evidence="5">TRAP-type C4-dicarboxylate transport system substrate-binding protein</fullName>
    </submittedName>
</protein>
<dbReference type="InterPro" id="IPR038404">
    <property type="entry name" value="TRAP_DctP_sf"/>
</dbReference>
<dbReference type="AlphaFoldDB" id="A0A3D9XI12"/>
<dbReference type="PANTHER" id="PTHR33376">
    <property type="match status" value="1"/>
</dbReference>
<dbReference type="EMBL" id="QTUJ01000003">
    <property type="protein sequence ID" value="REF68733.1"/>
    <property type="molecule type" value="Genomic_DNA"/>
</dbReference>
<evidence type="ECO:0000313" key="5">
    <source>
        <dbReference type="EMBL" id="REF68733.1"/>
    </source>
</evidence>
<organism evidence="5 6">
    <name type="scientific">Paracoccus versutus</name>
    <name type="common">Thiobacillus versutus</name>
    <dbReference type="NCBI Taxonomy" id="34007"/>
    <lineage>
        <taxon>Bacteria</taxon>
        <taxon>Pseudomonadati</taxon>
        <taxon>Pseudomonadota</taxon>
        <taxon>Alphaproteobacteria</taxon>
        <taxon>Rhodobacterales</taxon>
        <taxon>Paracoccaceae</taxon>
        <taxon>Paracoccus</taxon>
    </lineage>
</organism>
<accession>A0A3D9XI12</accession>
<comment type="subcellular location">
    <subcellularLocation>
        <location evidence="1">Periplasm</location>
    </subcellularLocation>
</comment>
<evidence type="ECO:0000313" key="6">
    <source>
        <dbReference type="Proteomes" id="UP000256941"/>
    </source>
</evidence>
<dbReference type="InterPro" id="IPR018389">
    <property type="entry name" value="DctP_fam"/>
</dbReference>
<comment type="caution">
    <text evidence="5">The sequence shown here is derived from an EMBL/GenBank/DDBJ whole genome shotgun (WGS) entry which is preliminary data.</text>
</comment>
<evidence type="ECO:0000256" key="1">
    <source>
        <dbReference type="ARBA" id="ARBA00004418"/>
    </source>
</evidence>
<dbReference type="PANTHER" id="PTHR33376:SF15">
    <property type="entry name" value="BLL6794 PROTEIN"/>
    <property type="match status" value="1"/>
</dbReference>
<evidence type="ECO:0000256" key="2">
    <source>
        <dbReference type="ARBA" id="ARBA00022729"/>
    </source>
</evidence>
<dbReference type="Gene3D" id="3.40.190.170">
    <property type="entry name" value="Bacterial extracellular solute-binding protein, family 7"/>
    <property type="match status" value="1"/>
</dbReference>
<dbReference type="GO" id="GO:0055085">
    <property type="term" value="P:transmembrane transport"/>
    <property type="evidence" value="ECO:0007669"/>
    <property type="project" value="InterPro"/>
</dbReference>
<dbReference type="CDD" id="cd13601">
    <property type="entry name" value="PBP2_TRAP_DctP1_3_4_like"/>
    <property type="match status" value="1"/>
</dbReference>
<feature type="signal peptide" evidence="4">
    <location>
        <begin position="1"/>
        <end position="19"/>
    </location>
</feature>
<sequence length="336" mass="35998">MVHGICRLLAAGLMTSALAATAQAETLKFAHVFPADHYLWTQGGKVFAEAVTKASEGRIAFEVYPAGQLGKDVIAVQRSGLAELAMVIPAYSPDKLPLSSVAELPGMYASACQGTRMFWNVAKPGAILDELELKGQGMRVLFASTIPPLKIATKNRPVGGLADLKGLKLRAAGSAMNKTVRALGATPIQLTAGEMFDSLSRGTVDGALWYYHSTPTFGLEDVLNNAVEGVELGGGTLLYTISTTAWDRLSPEDQEIFATAAADAQTALCEWLDAEESRVRDDLAANHDWQISTPPAEEMEQWQALINDVTVSWAKEIEDNGQAGTQVLQAFRDSAE</sequence>
<keyword evidence="3" id="KW-0574">Periplasm</keyword>